<name>A0A1Y6BIJ9_9PROT</name>
<keyword evidence="4" id="KW-1185">Reference proteome</keyword>
<dbReference type="SMART" id="SM00448">
    <property type="entry name" value="REC"/>
    <property type="match status" value="1"/>
</dbReference>
<accession>A0A1Y6BIJ9</accession>
<evidence type="ECO:0000313" key="4">
    <source>
        <dbReference type="Proteomes" id="UP000192917"/>
    </source>
</evidence>
<evidence type="ECO:0000313" key="3">
    <source>
        <dbReference type="EMBL" id="SMF02815.1"/>
    </source>
</evidence>
<reference evidence="3 4" key="1">
    <citation type="submission" date="2017-04" db="EMBL/GenBank/DDBJ databases">
        <authorList>
            <person name="Afonso C.L."/>
            <person name="Miller P.J."/>
            <person name="Scott M.A."/>
            <person name="Spackman E."/>
            <person name="Goraichik I."/>
            <person name="Dimitrov K.M."/>
            <person name="Suarez D.L."/>
            <person name="Swayne D.E."/>
        </authorList>
    </citation>
    <scope>NUCLEOTIDE SEQUENCE [LARGE SCALE GENOMIC DNA]</scope>
    <source>
        <strain evidence="3 4">USBA 355</strain>
    </source>
</reference>
<dbReference type="InterPro" id="IPR011006">
    <property type="entry name" value="CheY-like_superfamily"/>
</dbReference>
<dbReference type="PROSITE" id="PS50110">
    <property type="entry name" value="RESPONSE_REGULATORY"/>
    <property type="match status" value="1"/>
</dbReference>
<proteinExistence type="predicted"/>
<protein>
    <submittedName>
        <fullName evidence="3">Response regulator receiver domain-containing protein</fullName>
    </submittedName>
</protein>
<keyword evidence="1" id="KW-0597">Phosphoprotein</keyword>
<evidence type="ECO:0000256" key="1">
    <source>
        <dbReference type="PROSITE-ProRule" id="PRU00169"/>
    </source>
</evidence>
<gene>
    <name evidence="3" type="ORF">SAMN05428998_10385</name>
</gene>
<sequence>MRRQILIVEDDFLLALEIREIVEAAGYEVLGPHRRLTAAWDVARIADVAAAFLDIRIEGGTVFPVANVLQKRGIPFAFVTANPDLITPKIYPDAPVLNKPFAAAELQGTLRDLLH</sequence>
<dbReference type="AlphaFoldDB" id="A0A1Y6BIJ9"/>
<dbReference type="Gene3D" id="3.40.50.2300">
    <property type="match status" value="1"/>
</dbReference>
<dbReference type="STRING" id="560819.SAMN05428998_10385"/>
<feature type="modified residue" description="4-aspartylphosphate" evidence="1">
    <location>
        <position position="54"/>
    </location>
</feature>
<evidence type="ECO:0000259" key="2">
    <source>
        <dbReference type="PROSITE" id="PS50110"/>
    </source>
</evidence>
<dbReference type="SUPFAM" id="SSF52172">
    <property type="entry name" value="CheY-like"/>
    <property type="match status" value="1"/>
</dbReference>
<dbReference type="InterPro" id="IPR001789">
    <property type="entry name" value="Sig_transdc_resp-reg_receiver"/>
</dbReference>
<organism evidence="3 4">
    <name type="scientific">Tistlia consotensis USBA 355</name>
    <dbReference type="NCBI Taxonomy" id="560819"/>
    <lineage>
        <taxon>Bacteria</taxon>
        <taxon>Pseudomonadati</taxon>
        <taxon>Pseudomonadota</taxon>
        <taxon>Alphaproteobacteria</taxon>
        <taxon>Rhodospirillales</taxon>
        <taxon>Rhodovibrionaceae</taxon>
        <taxon>Tistlia</taxon>
    </lineage>
</organism>
<feature type="domain" description="Response regulatory" evidence="2">
    <location>
        <begin position="4"/>
        <end position="114"/>
    </location>
</feature>
<dbReference type="Proteomes" id="UP000192917">
    <property type="component" value="Unassembled WGS sequence"/>
</dbReference>
<dbReference type="RefSeq" id="WP_085121536.1">
    <property type="nucleotide sequence ID" value="NZ_FWZX01000003.1"/>
</dbReference>
<dbReference type="EMBL" id="FWZX01000003">
    <property type="protein sequence ID" value="SMF02815.1"/>
    <property type="molecule type" value="Genomic_DNA"/>
</dbReference>
<dbReference type="GO" id="GO:0000160">
    <property type="term" value="P:phosphorelay signal transduction system"/>
    <property type="evidence" value="ECO:0007669"/>
    <property type="project" value="InterPro"/>
</dbReference>